<evidence type="ECO:0000256" key="3">
    <source>
        <dbReference type="ARBA" id="ARBA00023125"/>
    </source>
</evidence>
<evidence type="ECO:0000256" key="2">
    <source>
        <dbReference type="ARBA" id="ARBA00023015"/>
    </source>
</evidence>
<dbReference type="InterPro" id="IPR011598">
    <property type="entry name" value="bHLH_dom"/>
</dbReference>
<evidence type="ECO:0000256" key="6">
    <source>
        <dbReference type="SAM" id="MobiDB-lite"/>
    </source>
</evidence>
<protein>
    <submittedName>
        <fullName evidence="8">Transcription factor bHLH35</fullName>
    </submittedName>
</protein>
<dbReference type="GO" id="GO:0045893">
    <property type="term" value="P:positive regulation of DNA-templated transcription"/>
    <property type="evidence" value="ECO:0007669"/>
    <property type="project" value="TreeGrafter"/>
</dbReference>
<accession>A0A9E8Z836</accession>
<proteinExistence type="evidence at transcript level"/>
<dbReference type="Pfam" id="PF00010">
    <property type="entry name" value="HLH"/>
    <property type="match status" value="1"/>
</dbReference>
<evidence type="ECO:0000256" key="5">
    <source>
        <dbReference type="ARBA" id="ARBA00023242"/>
    </source>
</evidence>
<dbReference type="SUPFAM" id="SSF47459">
    <property type="entry name" value="HLH, helix-loop-helix DNA-binding domain"/>
    <property type="match status" value="1"/>
</dbReference>
<organism evidence="8">
    <name type="scientific">Nothapodytes nimmoniana</name>
    <name type="common">Nothapodytes foetida</name>
    <dbReference type="NCBI Taxonomy" id="159386"/>
    <lineage>
        <taxon>Eukaryota</taxon>
        <taxon>Viridiplantae</taxon>
        <taxon>Streptophyta</taxon>
        <taxon>Embryophyta</taxon>
        <taxon>Tracheophyta</taxon>
        <taxon>Spermatophyta</taxon>
        <taxon>Magnoliopsida</taxon>
        <taxon>eudicotyledons</taxon>
        <taxon>Gunneridae</taxon>
        <taxon>Pentapetalae</taxon>
        <taxon>asterids</taxon>
        <taxon>lamiids</taxon>
        <taxon>Icacinales</taxon>
        <taxon>Icacinaceae</taxon>
        <taxon>Nothapodytes</taxon>
    </lineage>
</organism>
<dbReference type="GO" id="GO:0003677">
    <property type="term" value="F:DNA binding"/>
    <property type="evidence" value="ECO:0007669"/>
    <property type="project" value="UniProtKB-KW"/>
</dbReference>
<dbReference type="Gene3D" id="4.10.280.10">
    <property type="entry name" value="Helix-loop-helix DNA-binding domain"/>
    <property type="match status" value="1"/>
</dbReference>
<sequence length="378" mass="42563">MEELHGPIRQFIYGADNLDVESVEQESWNGAVGLCCYSQFGYAQSLGFEKEDDEAFHELATASLDDRTPFLQLLQNAESPAILPFKEPSGFQVLLKLQHDDGQTQIPSDTSNSLTLQAMEPESCVTHDVLEIKDYQKPLSASCADGVSSVFNKEQPKSLAKYQRDGHGRSGHCSPSPAPKNKQLESRKRKRTRNPKNKEEVESQRKTHIAVERNRRRRMNDHLSVLRSLMPPFYVRRGDQASIIGGAIEFVKKLEQLFQSLEAEKRMRKMAESGIKDTVRTSKKSNKDDGALKSVGEEMMAENRSSMADVRVTVIRNHVNLRVQCGRRPGQLPRAIVALEDLRLTVLHLNVTSLVASVHYCFSLKVIVIPITKATFFL</sequence>
<dbReference type="InterPro" id="IPR044283">
    <property type="entry name" value="FAMA/SPEECHLESS/MUTE-like"/>
</dbReference>
<dbReference type="PROSITE" id="PS50888">
    <property type="entry name" value="BHLH"/>
    <property type="match status" value="1"/>
</dbReference>
<feature type="domain" description="BHLH" evidence="7">
    <location>
        <begin position="203"/>
        <end position="254"/>
    </location>
</feature>
<keyword evidence="3" id="KW-0238">DNA-binding</keyword>
<dbReference type="InterPro" id="IPR036638">
    <property type="entry name" value="HLH_DNA-bd_sf"/>
</dbReference>
<evidence type="ECO:0000313" key="8">
    <source>
        <dbReference type="EMBL" id="WAK86081.1"/>
    </source>
</evidence>
<evidence type="ECO:0000256" key="4">
    <source>
        <dbReference type="ARBA" id="ARBA00023163"/>
    </source>
</evidence>
<evidence type="ECO:0000259" key="7">
    <source>
        <dbReference type="PROSITE" id="PS50888"/>
    </source>
</evidence>
<evidence type="ECO:0000256" key="1">
    <source>
        <dbReference type="ARBA" id="ARBA00004123"/>
    </source>
</evidence>
<reference evidence="8" key="1">
    <citation type="submission" date="2022-08" db="EMBL/GenBank/DDBJ databases">
        <title>Phylogenomics of transcriptionally active AP2/ERF and bHLH transcription factors and their promoter regions regulating camptothecin biosynthesis in Nothapodytes nimmoniana.</title>
        <authorList>
            <person name="Godbole R.C."/>
            <person name="Pable A.A."/>
            <person name="Singh S."/>
            <person name="Barvkar V.T."/>
        </authorList>
    </citation>
    <scope>NUCLEOTIDE SEQUENCE</scope>
</reference>
<dbReference type="EMBL" id="OP311553">
    <property type="protein sequence ID" value="WAK86081.1"/>
    <property type="molecule type" value="mRNA"/>
</dbReference>
<dbReference type="PANTHER" id="PTHR46684">
    <property type="entry name" value="TRANSCRIPTION FACTOR FAMA"/>
    <property type="match status" value="1"/>
</dbReference>
<keyword evidence="4" id="KW-0804">Transcription</keyword>
<keyword evidence="2" id="KW-0805">Transcription regulation</keyword>
<dbReference type="GO" id="GO:0010052">
    <property type="term" value="P:guard cell differentiation"/>
    <property type="evidence" value="ECO:0007669"/>
    <property type="project" value="InterPro"/>
</dbReference>
<dbReference type="SMART" id="SM00353">
    <property type="entry name" value="HLH"/>
    <property type="match status" value="1"/>
</dbReference>
<feature type="region of interest" description="Disordered" evidence="6">
    <location>
        <begin position="154"/>
        <end position="208"/>
    </location>
</feature>
<dbReference type="GO" id="GO:0003700">
    <property type="term" value="F:DNA-binding transcription factor activity"/>
    <property type="evidence" value="ECO:0007669"/>
    <property type="project" value="InterPro"/>
</dbReference>
<dbReference type="AlphaFoldDB" id="A0A9E8Z836"/>
<name>A0A9E8Z836_NOTNI</name>
<dbReference type="CDD" id="cd11448">
    <property type="entry name" value="bHLH_AtFAMA_like"/>
    <property type="match status" value="1"/>
</dbReference>
<dbReference type="GO" id="GO:0005634">
    <property type="term" value="C:nucleus"/>
    <property type="evidence" value="ECO:0007669"/>
    <property type="project" value="UniProtKB-SubCell"/>
</dbReference>
<dbReference type="PANTHER" id="PTHR46684:SF16">
    <property type="entry name" value="TRANSCRIPTION FACTOR BHLH67-LIKE ISOFORM X2"/>
    <property type="match status" value="1"/>
</dbReference>
<feature type="compositionally biased region" description="Basic and acidic residues" evidence="6">
    <location>
        <begin position="196"/>
        <end position="208"/>
    </location>
</feature>
<keyword evidence="5" id="KW-0539">Nucleus</keyword>
<dbReference type="GO" id="GO:0046983">
    <property type="term" value="F:protein dimerization activity"/>
    <property type="evidence" value="ECO:0007669"/>
    <property type="project" value="InterPro"/>
</dbReference>
<comment type="subcellular location">
    <subcellularLocation>
        <location evidence="1">Nucleus</location>
    </subcellularLocation>
</comment>